<dbReference type="Proteomes" id="UP001058860">
    <property type="component" value="Chromosome"/>
</dbReference>
<evidence type="ECO:0000259" key="7">
    <source>
        <dbReference type="Pfam" id="PF00892"/>
    </source>
</evidence>
<dbReference type="InterPro" id="IPR000620">
    <property type="entry name" value="EamA_dom"/>
</dbReference>
<gene>
    <name evidence="8" type="ORF">LRS13_07450</name>
</gene>
<keyword evidence="9" id="KW-1185">Reference proteome</keyword>
<feature type="transmembrane region" description="Helical" evidence="6">
    <location>
        <begin position="111"/>
        <end position="128"/>
    </location>
</feature>
<evidence type="ECO:0000256" key="4">
    <source>
        <dbReference type="ARBA" id="ARBA00022989"/>
    </source>
</evidence>
<dbReference type="InterPro" id="IPR050638">
    <property type="entry name" value="AA-Vitamin_Transporters"/>
</dbReference>
<evidence type="ECO:0000256" key="1">
    <source>
        <dbReference type="ARBA" id="ARBA00004141"/>
    </source>
</evidence>
<evidence type="ECO:0000256" key="3">
    <source>
        <dbReference type="ARBA" id="ARBA00022692"/>
    </source>
</evidence>
<sequence>MALALGSSVCWGASDFLGGLKSRSVAVPVVLAGSYTTGLVLMAVAVVLIGESFPSAGAAAYGAAAGLAGIVGLGAFYRALAIGTMSIVAPISATGVAIPVIVGLAQGEDPSTVTSAGLALAVVGVVLASRESRPEDAPEIDEGARRQSILLALVAGAAFGTYFTFADIASEESVTWALFLSRAVSTPVLLVVVLLVVGAAAVPRTAPALAPLVLIGVLDLIANALYNVATTKGALSGVAVAAALYPVVTVLLAAAILHERVRGSQALGVVAALTGVVLIAAG</sequence>
<feature type="transmembrane region" description="Helical" evidence="6">
    <location>
        <begin position="264"/>
        <end position="281"/>
    </location>
</feature>
<evidence type="ECO:0000256" key="2">
    <source>
        <dbReference type="ARBA" id="ARBA00007362"/>
    </source>
</evidence>
<keyword evidence="3 6" id="KW-0812">Transmembrane</keyword>
<dbReference type="EMBL" id="CP088295">
    <property type="protein sequence ID" value="UUY06278.1"/>
    <property type="molecule type" value="Genomic_DNA"/>
</dbReference>
<dbReference type="RefSeq" id="WP_353866726.1">
    <property type="nucleotide sequence ID" value="NZ_CP088295.1"/>
</dbReference>
<name>A0ABY5PNI3_9ACTN</name>
<evidence type="ECO:0000313" key="8">
    <source>
        <dbReference type="EMBL" id="UUY06278.1"/>
    </source>
</evidence>
<protein>
    <submittedName>
        <fullName evidence="8">DMT family transporter</fullName>
    </submittedName>
</protein>
<feature type="domain" description="EamA" evidence="7">
    <location>
        <begin position="148"/>
        <end position="280"/>
    </location>
</feature>
<proteinExistence type="inferred from homology"/>
<feature type="transmembrane region" description="Helical" evidence="6">
    <location>
        <begin position="149"/>
        <end position="170"/>
    </location>
</feature>
<evidence type="ECO:0000313" key="9">
    <source>
        <dbReference type="Proteomes" id="UP001058860"/>
    </source>
</evidence>
<feature type="transmembrane region" description="Helical" evidence="6">
    <location>
        <begin position="87"/>
        <end position="105"/>
    </location>
</feature>
<evidence type="ECO:0000256" key="5">
    <source>
        <dbReference type="ARBA" id="ARBA00023136"/>
    </source>
</evidence>
<comment type="similarity">
    <text evidence="2">Belongs to the EamA transporter family.</text>
</comment>
<feature type="domain" description="EamA" evidence="7">
    <location>
        <begin position="2"/>
        <end position="129"/>
    </location>
</feature>
<evidence type="ECO:0000256" key="6">
    <source>
        <dbReference type="SAM" id="Phobius"/>
    </source>
</evidence>
<dbReference type="Pfam" id="PF00892">
    <property type="entry name" value="EamA"/>
    <property type="match status" value="2"/>
</dbReference>
<dbReference type="PANTHER" id="PTHR32322">
    <property type="entry name" value="INNER MEMBRANE TRANSPORTER"/>
    <property type="match status" value="1"/>
</dbReference>
<accession>A0ABY5PNI3</accession>
<dbReference type="PANTHER" id="PTHR32322:SF2">
    <property type="entry name" value="EAMA DOMAIN-CONTAINING PROTEIN"/>
    <property type="match status" value="1"/>
</dbReference>
<keyword evidence="5 6" id="KW-0472">Membrane</keyword>
<reference evidence="9" key="1">
    <citation type="submission" date="2021-11" db="EMBL/GenBank/DDBJ databases">
        <title>Cultivation dependent microbiological survey of springs from the worlds oldest radium mine currently devoted to the extraction of radon-saturated water.</title>
        <authorList>
            <person name="Kapinusova G."/>
            <person name="Smrhova T."/>
            <person name="Strejcek M."/>
            <person name="Suman J."/>
            <person name="Jani K."/>
            <person name="Pajer P."/>
            <person name="Uhlik O."/>
        </authorList>
    </citation>
    <scope>NUCLEOTIDE SEQUENCE [LARGE SCALE GENOMIC DNA]</scope>
    <source>
        <strain evidence="9">J379</strain>
    </source>
</reference>
<organism evidence="8 9">
    <name type="scientific">Svornostia abyssi</name>
    <dbReference type="NCBI Taxonomy" id="2898438"/>
    <lineage>
        <taxon>Bacteria</taxon>
        <taxon>Bacillati</taxon>
        <taxon>Actinomycetota</taxon>
        <taxon>Thermoleophilia</taxon>
        <taxon>Solirubrobacterales</taxon>
        <taxon>Baekduiaceae</taxon>
        <taxon>Svornostia</taxon>
    </lineage>
</organism>
<dbReference type="InterPro" id="IPR037185">
    <property type="entry name" value="EmrE-like"/>
</dbReference>
<feature type="transmembrane region" description="Helical" evidence="6">
    <location>
        <begin position="176"/>
        <end position="202"/>
    </location>
</feature>
<feature type="transmembrane region" description="Helical" evidence="6">
    <location>
        <begin position="235"/>
        <end position="257"/>
    </location>
</feature>
<feature type="transmembrane region" description="Helical" evidence="6">
    <location>
        <begin position="61"/>
        <end position="80"/>
    </location>
</feature>
<comment type="subcellular location">
    <subcellularLocation>
        <location evidence="1">Membrane</location>
        <topology evidence="1">Multi-pass membrane protein</topology>
    </subcellularLocation>
</comment>
<feature type="transmembrane region" description="Helical" evidence="6">
    <location>
        <begin position="25"/>
        <end position="49"/>
    </location>
</feature>
<dbReference type="SUPFAM" id="SSF103481">
    <property type="entry name" value="Multidrug resistance efflux transporter EmrE"/>
    <property type="match status" value="2"/>
</dbReference>
<feature type="transmembrane region" description="Helical" evidence="6">
    <location>
        <begin position="209"/>
        <end position="229"/>
    </location>
</feature>
<keyword evidence="4 6" id="KW-1133">Transmembrane helix</keyword>